<dbReference type="EMBL" id="OCNH01000001">
    <property type="protein sequence ID" value="SOD80813.1"/>
    <property type="molecule type" value="Genomic_DNA"/>
</dbReference>
<protein>
    <submittedName>
        <fullName evidence="1">Uncharacterized protein</fullName>
    </submittedName>
</protein>
<name>A0A286FC96_9BACT</name>
<organism evidence="1 2">
    <name type="scientific">Spirosoma fluviale</name>
    <dbReference type="NCBI Taxonomy" id="1597977"/>
    <lineage>
        <taxon>Bacteria</taxon>
        <taxon>Pseudomonadati</taxon>
        <taxon>Bacteroidota</taxon>
        <taxon>Cytophagia</taxon>
        <taxon>Cytophagales</taxon>
        <taxon>Cytophagaceae</taxon>
        <taxon>Spirosoma</taxon>
    </lineage>
</organism>
<dbReference type="AlphaFoldDB" id="A0A286FC96"/>
<keyword evidence="2" id="KW-1185">Reference proteome</keyword>
<dbReference type="Proteomes" id="UP000219452">
    <property type="component" value="Unassembled WGS sequence"/>
</dbReference>
<evidence type="ECO:0000313" key="1">
    <source>
        <dbReference type="EMBL" id="SOD80813.1"/>
    </source>
</evidence>
<evidence type="ECO:0000313" key="2">
    <source>
        <dbReference type="Proteomes" id="UP000219452"/>
    </source>
</evidence>
<reference evidence="2" key="1">
    <citation type="submission" date="2017-09" db="EMBL/GenBank/DDBJ databases">
        <authorList>
            <person name="Varghese N."/>
            <person name="Submissions S."/>
        </authorList>
    </citation>
    <scope>NUCLEOTIDE SEQUENCE [LARGE SCALE GENOMIC DNA]</scope>
    <source>
        <strain evidence="2">DSM 29961</strain>
    </source>
</reference>
<proteinExistence type="predicted"/>
<sequence>MMCRTSPCFPTPKEAISLIQRGYQDQLQLTIYTDQKTERLHSAITPKFDQKLGCTFQNRQGLCELHSLGLKPTEGRLAHHSLADDGLRVSVCDTWETQEGIDVIKNFPDSDQEWKNLLLLMLTNRMYVKRART</sequence>
<gene>
    <name evidence="1" type="ORF">SAMN06269250_1575</name>
</gene>
<accession>A0A286FC96</accession>